<feature type="chain" id="PRO_5024876886" evidence="1">
    <location>
        <begin position="29"/>
        <end position="429"/>
    </location>
</feature>
<proteinExistence type="predicted"/>
<keyword evidence="3" id="KW-1185">Reference proteome</keyword>
<reference evidence="3" key="1">
    <citation type="submission" date="2019-10" db="EMBL/GenBank/DDBJ databases">
        <title>Lacipirellula parvula gen. nov., sp. nov., representing a lineage of planctomycetes widespread in freshwater anoxic habitats, and description of the family Lacipirellulaceae.</title>
        <authorList>
            <person name="Dedysh S.N."/>
            <person name="Kulichevskaya I.S."/>
            <person name="Beletsky A.V."/>
            <person name="Rakitin A.L."/>
            <person name="Mardanov A.V."/>
            <person name="Ivanova A.A."/>
            <person name="Saltykova V.X."/>
            <person name="Rijpstra W.I.C."/>
            <person name="Sinninghe Damste J.S."/>
            <person name="Ravin N.V."/>
        </authorList>
    </citation>
    <scope>NUCLEOTIDE SEQUENCE [LARGE SCALE GENOMIC DNA]</scope>
    <source>
        <strain evidence="3">PX69</strain>
    </source>
</reference>
<feature type="signal peptide" evidence="1">
    <location>
        <begin position="1"/>
        <end position="28"/>
    </location>
</feature>
<gene>
    <name evidence="2" type="ORF">PLANPX_3663</name>
</gene>
<dbReference type="AlphaFoldDB" id="A0A5K7XGK3"/>
<dbReference type="EMBL" id="AP021861">
    <property type="protein sequence ID" value="BBO34051.1"/>
    <property type="molecule type" value="Genomic_DNA"/>
</dbReference>
<dbReference type="Proteomes" id="UP000326837">
    <property type="component" value="Chromosome"/>
</dbReference>
<dbReference type="RefSeq" id="WP_152099699.1">
    <property type="nucleotide sequence ID" value="NZ_AP021861.1"/>
</dbReference>
<keyword evidence="1" id="KW-0732">Signal</keyword>
<protein>
    <submittedName>
        <fullName evidence="2">Uncharacterized protein</fullName>
    </submittedName>
</protein>
<dbReference type="KEGG" id="lpav:PLANPX_3663"/>
<evidence type="ECO:0000313" key="3">
    <source>
        <dbReference type="Proteomes" id="UP000326837"/>
    </source>
</evidence>
<name>A0A5K7XGK3_9BACT</name>
<sequence length="429" mass="46056">MRSLFTRPASARLLIAAASFSVAAPALGQTPPSLSDTIHLASGDIWSEKSTPTILGTPANAVKTAASEVAILPVAEEEDGLLSAGAIDSTCNTCNGGGGGGAGSFYNRCGCDQPLFPYLTGPGSCDNWCVGPHWNVEVDGMALRRTGADWARVVDSVALNPELLDQFDYGPGGRIFVTGYNDSDFGIQVGYEGINNYNATAMFIDPNVDPNDPGDDSVRSFDYQTTFNSIELNFMRRTTAPTKIFAGFRYVQADEDFTDALTVAKIVPGASNPATTDVFTDTDNVWKLENRMIGFQLGALRDAWSLNKWLTVEPYGNGGVYYNNFKREQLQNTINTLVTGPDNVTLAPATSSSSYTQFGTSQTFSEIAYIGEVGVTAVFRINQCVAIRGGYQALVMDGVGTGLDAYFEPGLNGTTVLYHGARFGFEYQR</sequence>
<evidence type="ECO:0000256" key="1">
    <source>
        <dbReference type="SAM" id="SignalP"/>
    </source>
</evidence>
<evidence type="ECO:0000313" key="2">
    <source>
        <dbReference type="EMBL" id="BBO34051.1"/>
    </source>
</evidence>
<organism evidence="2 3">
    <name type="scientific">Lacipirellula parvula</name>
    <dbReference type="NCBI Taxonomy" id="2650471"/>
    <lineage>
        <taxon>Bacteria</taxon>
        <taxon>Pseudomonadati</taxon>
        <taxon>Planctomycetota</taxon>
        <taxon>Planctomycetia</taxon>
        <taxon>Pirellulales</taxon>
        <taxon>Lacipirellulaceae</taxon>
        <taxon>Lacipirellula</taxon>
    </lineage>
</organism>
<accession>A0A5K7XGK3</accession>